<proteinExistence type="predicted"/>
<dbReference type="Proteomes" id="UP000777482">
    <property type="component" value="Unassembled WGS sequence"/>
</dbReference>
<feature type="compositionally biased region" description="Basic residues" evidence="1">
    <location>
        <begin position="231"/>
        <end position="250"/>
    </location>
</feature>
<dbReference type="EMBL" id="PUHQ01000023">
    <property type="protein sequence ID" value="KAG0662925.1"/>
    <property type="molecule type" value="Genomic_DNA"/>
</dbReference>
<keyword evidence="3" id="KW-1185">Reference proteome</keyword>
<name>A0A9P7B6R3_RHOMI</name>
<protein>
    <submittedName>
        <fullName evidence="2">Uncharacterized protein</fullName>
    </submittedName>
</protein>
<dbReference type="AlphaFoldDB" id="A0A9P7B6R3"/>
<organism evidence="2 3">
    <name type="scientific">Rhodotorula mucilaginosa</name>
    <name type="common">Yeast</name>
    <name type="synonym">Rhodotorula rubra</name>
    <dbReference type="NCBI Taxonomy" id="5537"/>
    <lineage>
        <taxon>Eukaryota</taxon>
        <taxon>Fungi</taxon>
        <taxon>Dikarya</taxon>
        <taxon>Basidiomycota</taxon>
        <taxon>Pucciniomycotina</taxon>
        <taxon>Microbotryomycetes</taxon>
        <taxon>Sporidiobolales</taxon>
        <taxon>Sporidiobolaceae</taxon>
        <taxon>Rhodotorula</taxon>
    </lineage>
</organism>
<evidence type="ECO:0000313" key="3">
    <source>
        <dbReference type="Proteomes" id="UP000777482"/>
    </source>
</evidence>
<feature type="compositionally biased region" description="Low complexity" evidence="1">
    <location>
        <begin position="212"/>
        <end position="226"/>
    </location>
</feature>
<sequence>MEETEPASGDARKGGGADGTGASARNNAPPSPVKSDLTYADPPPKPARPTPAKVTGGSPRTPTAATKEPQDGDVTLSALVAADRSASTSSSFSRDYVERWRSTVELSEDDLSFDTDVRLDDTSKSAAALPSQSGGSTADPGSTPTLKRTQPGPHLEGGTSSQRGTLSGARRLATHAGSTLEIADQNKPPKAASSQLSKRANKFGRDVTNGQSTETSDPSESSASESTSRKAPVRQRTRAAAKGGKGKKPLRKTDLADETLVETEKHRKEKARAKWKEIDEFQLETVYTL</sequence>
<gene>
    <name evidence="2" type="ORF">C6P46_003013</name>
</gene>
<reference evidence="2 3" key="1">
    <citation type="submission" date="2020-11" db="EMBL/GenBank/DDBJ databases">
        <title>Kefir isolates.</title>
        <authorList>
            <person name="Marcisauskas S."/>
            <person name="Kim Y."/>
            <person name="Blasche S."/>
        </authorList>
    </citation>
    <scope>NUCLEOTIDE SEQUENCE [LARGE SCALE GENOMIC DNA]</scope>
    <source>
        <strain evidence="2 3">KR</strain>
    </source>
</reference>
<feature type="compositionally biased region" description="Polar residues" evidence="1">
    <location>
        <begin position="130"/>
        <end position="148"/>
    </location>
</feature>
<feature type="region of interest" description="Disordered" evidence="1">
    <location>
        <begin position="1"/>
        <end position="76"/>
    </location>
</feature>
<feature type="region of interest" description="Disordered" evidence="1">
    <location>
        <begin position="122"/>
        <end position="272"/>
    </location>
</feature>
<accession>A0A9P7B6R3</accession>
<comment type="caution">
    <text evidence="2">The sequence shown here is derived from an EMBL/GenBank/DDBJ whole genome shotgun (WGS) entry which is preliminary data.</text>
</comment>
<feature type="compositionally biased region" description="Basic and acidic residues" evidence="1">
    <location>
        <begin position="262"/>
        <end position="272"/>
    </location>
</feature>
<evidence type="ECO:0000256" key="1">
    <source>
        <dbReference type="SAM" id="MobiDB-lite"/>
    </source>
</evidence>
<dbReference type="OrthoDB" id="10415482at2759"/>
<evidence type="ECO:0000313" key="2">
    <source>
        <dbReference type="EMBL" id="KAG0662925.1"/>
    </source>
</evidence>